<proteinExistence type="predicted"/>
<dbReference type="Pfam" id="PF06693">
    <property type="entry name" value="DUF1190"/>
    <property type="match status" value="1"/>
</dbReference>
<evidence type="ECO:0000313" key="2">
    <source>
        <dbReference type="EMBL" id="MBZ6066524.1"/>
    </source>
</evidence>
<reference evidence="2 4" key="3">
    <citation type="submission" date="2021-09" db="EMBL/GenBank/DDBJ databases">
        <title>Aeromonas schubertii isolated from Asian sea bass.</title>
        <authorList>
            <person name="Pinpimai K."/>
        </authorList>
    </citation>
    <scope>NUCLEOTIDE SEQUENCE [LARGE SCALE GENOMIC DNA]</scope>
    <source>
        <strain evidence="2 4">CHULA2021a</strain>
    </source>
</reference>
<evidence type="ECO:0000313" key="3">
    <source>
        <dbReference type="Proteomes" id="UP000058114"/>
    </source>
</evidence>
<dbReference type="Proteomes" id="UP000774958">
    <property type="component" value="Unassembled WGS sequence"/>
</dbReference>
<protein>
    <submittedName>
        <fullName evidence="2">DUF1190 domain-containing protein</fullName>
    </submittedName>
    <submittedName>
        <fullName evidence="1">Putative lipoprotein</fullName>
    </submittedName>
</protein>
<sequence>MKSNNKRSSRVALVMMVPTASLWLQGCNERPELAYVYYSAQACAASPENDPAQCRLAFDEARARHMMRAPHYPDRAECEADFGVGGCDGEVPRMRAFLASGVARGSTPNPNIPTQPLYQRINEPYSLRTAQGVGLPAGGGLVQVCQSAMTLAPALAVRRGGFGGEAARRAAYCQSSGG</sequence>
<accession>A0A0S2SDB0</accession>
<dbReference type="InterPro" id="IPR009576">
    <property type="entry name" value="Biofilm_formation_YgiB"/>
</dbReference>
<gene>
    <name evidence="2" type="ORF">LA374_09945</name>
    <name evidence="1" type="ORF">WL1483_300</name>
</gene>
<evidence type="ECO:0000313" key="4">
    <source>
        <dbReference type="Proteomes" id="UP000774958"/>
    </source>
</evidence>
<dbReference type="EMBL" id="CP013067">
    <property type="protein sequence ID" value="ALP39719.1"/>
    <property type="molecule type" value="Genomic_DNA"/>
</dbReference>
<dbReference type="Proteomes" id="UP000058114">
    <property type="component" value="Chromosome"/>
</dbReference>
<dbReference type="KEGG" id="asr:WL1483_300"/>
<evidence type="ECO:0000313" key="1">
    <source>
        <dbReference type="EMBL" id="ALP39719.1"/>
    </source>
</evidence>
<reference evidence="1 3" key="2">
    <citation type="journal article" date="2016" name="Genome Announc.">
        <title>Complete Genome Sequence of the Highly Virulent Aeromonas schubertii Strain WL1483, Isolated from Diseased Snakehead Fish (Channa argus) in China.</title>
        <authorList>
            <person name="Liu L."/>
            <person name="Li N."/>
            <person name="Zhang D."/>
            <person name="Fu X."/>
            <person name="Shi C."/>
            <person name="Lin Q."/>
            <person name="Hao G."/>
        </authorList>
    </citation>
    <scope>NUCLEOTIDE SEQUENCE [LARGE SCALE GENOMIC DNA]</scope>
    <source>
        <strain evidence="1 3">WL1483</strain>
    </source>
</reference>
<dbReference type="PROSITE" id="PS51257">
    <property type="entry name" value="PROKAR_LIPOPROTEIN"/>
    <property type="match status" value="1"/>
</dbReference>
<reference evidence="3" key="1">
    <citation type="submission" date="2015-10" db="EMBL/GenBank/DDBJ databases">
        <title>Complete Genome Sequence of Aeromonas schubertii strain WL1483.</title>
        <authorList>
            <person name="Liu L."/>
        </authorList>
    </citation>
    <scope>NUCLEOTIDE SEQUENCE [LARGE SCALE GENOMIC DNA]</scope>
    <source>
        <strain evidence="3">WL1483</strain>
    </source>
</reference>
<dbReference type="PATRIC" id="fig|652.5.peg.4009"/>
<keyword evidence="1" id="KW-0449">Lipoprotein</keyword>
<dbReference type="RefSeq" id="WP_060587726.1">
    <property type="nucleotide sequence ID" value="NZ_CP013067.1"/>
</dbReference>
<keyword evidence="4" id="KW-1185">Reference proteome</keyword>
<dbReference type="EMBL" id="JAIRBT010000011">
    <property type="protein sequence ID" value="MBZ6066524.1"/>
    <property type="molecule type" value="Genomic_DNA"/>
</dbReference>
<organism evidence="1 3">
    <name type="scientific">Aeromonas schubertii</name>
    <dbReference type="NCBI Taxonomy" id="652"/>
    <lineage>
        <taxon>Bacteria</taxon>
        <taxon>Pseudomonadati</taxon>
        <taxon>Pseudomonadota</taxon>
        <taxon>Gammaproteobacteria</taxon>
        <taxon>Aeromonadales</taxon>
        <taxon>Aeromonadaceae</taxon>
        <taxon>Aeromonas</taxon>
    </lineage>
</organism>
<dbReference type="AlphaFoldDB" id="A0A0S2SDB0"/>
<name>A0A0S2SDB0_9GAMM</name>